<dbReference type="EMBL" id="CATNWA010009418">
    <property type="protein sequence ID" value="CAI9557979.1"/>
    <property type="molecule type" value="Genomic_DNA"/>
</dbReference>
<accession>A0ABN9CD21</accession>
<keyword evidence="8" id="KW-0904">Protein phosphatase</keyword>
<dbReference type="InterPro" id="IPR000340">
    <property type="entry name" value="Dual-sp_phosphatase_cat-dom"/>
</dbReference>
<proteinExistence type="inferred from homology"/>
<feature type="domain" description="Tyrosine-protein phosphatase" evidence="14">
    <location>
        <begin position="15"/>
        <end position="156"/>
    </location>
</feature>
<comment type="catalytic activity">
    <reaction evidence="12">
        <text>O-phospho-L-seryl-[protein] + H2O = L-seryl-[protein] + phosphate</text>
        <dbReference type="Rhea" id="RHEA:20629"/>
        <dbReference type="Rhea" id="RHEA-COMP:9863"/>
        <dbReference type="Rhea" id="RHEA-COMP:11604"/>
        <dbReference type="ChEBI" id="CHEBI:15377"/>
        <dbReference type="ChEBI" id="CHEBI:29999"/>
        <dbReference type="ChEBI" id="CHEBI:43474"/>
        <dbReference type="ChEBI" id="CHEBI:83421"/>
        <dbReference type="EC" id="3.1.3.16"/>
    </reaction>
</comment>
<evidence type="ECO:0000259" key="14">
    <source>
        <dbReference type="PROSITE" id="PS50054"/>
    </source>
</evidence>
<evidence type="ECO:0000256" key="10">
    <source>
        <dbReference type="ARBA" id="ARBA00023136"/>
    </source>
</evidence>
<evidence type="ECO:0000256" key="8">
    <source>
        <dbReference type="ARBA" id="ARBA00022912"/>
    </source>
</evidence>
<dbReference type="Gene3D" id="3.90.190.10">
    <property type="entry name" value="Protein tyrosine phosphatase superfamily"/>
    <property type="match status" value="1"/>
</dbReference>
<dbReference type="InterPro" id="IPR020420">
    <property type="entry name" value="Atypical_DUSP_subfamB"/>
</dbReference>
<dbReference type="PROSITE" id="PS50056">
    <property type="entry name" value="TYR_PHOSPHATASE_2"/>
    <property type="match status" value="1"/>
</dbReference>
<evidence type="ECO:0000256" key="1">
    <source>
        <dbReference type="ARBA" id="ARBA00004123"/>
    </source>
</evidence>
<comment type="similarity">
    <text evidence="4">Belongs to the protein-tyrosine phosphatase family. Non-receptor class dual specificity subfamily.</text>
</comment>
<evidence type="ECO:0000256" key="4">
    <source>
        <dbReference type="ARBA" id="ARBA00008601"/>
    </source>
</evidence>
<sequence>MNTTISKRRSRTPPRFSKVTESLYISNKEAAYNSTLLHAHRITCVINVSLEGPEGYPPVPEYLHVPIEDMPETPLHDYFATVADKIHEMEANGGCTLVHCVAGISRSATLCLAYLMKHRAMTLLEAHTHLKKCRPFIEPNIGFWGQLIGYELQLYGKNTVHLITSPIGIIPSVSKERTKNMIPL</sequence>
<protein>
    <recommendedName>
        <fullName evidence="18">Protein-tyrosine-phosphatase</fullName>
    </recommendedName>
</protein>
<feature type="domain" description="Tyrosine specific protein phosphatases" evidence="15">
    <location>
        <begin position="77"/>
        <end position="135"/>
    </location>
</feature>
<dbReference type="SUPFAM" id="SSF52799">
    <property type="entry name" value="(Phosphotyrosine protein) phosphatases II"/>
    <property type="match status" value="1"/>
</dbReference>
<keyword evidence="10" id="KW-0472">Membrane</keyword>
<evidence type="ECO:0000313" key="17">
    <source>
        <dbReference type="Proteomes" id="UP001162483"/>
    </source>
</evidence>
<organism evidence="16 17">
    <name type="scientific">Staurois parvus</name>
    <dbReference type="NCBI Taxonomy" id="386267"/>
    <lineage>
        <taxon>Eukaryota</taxon>
        <taxon>Metazoa</taxon>
        <taxon>Chordata</taxon>
        <taxon>Craniata</taxon>
        <taxon>Vertebrata</taxon>
        <taxon>Euteleostomi</taxon>
        <taxon>Amphibia</taxon>
        <taxon>Batrachia</taxon>
        <taxon>Anura</taxon>
        <taxon>Neobatrachia</taxon>
        <taxon>Ranoidea</taxon>
        <taxon>Ranidae</taxon>
        <taxon>Staurois</taxon>
    </lineage>
</organism>
<keyword evidence="6" id="KW-0999">Mitochondrion inner membrane</keyword>
<evidence type="ECO:0000256" key="9">
    <source>
        <dbReference type="ARBA" id="ARBA00023128"/>
    </source>
</evidence>
<gene>
    <name evidence="16" type="ORF">SPARVUS_LOCUS4832733</name>
</gene>
<evidence type="ECO:0000256" key="5">
    <source>
        <dbReference type="ARBA" id="ARBA00022490"/>
    </source>
</evidence>
<dbReference type="Proteomes" id="UP001162483">
    <property type="component" value="Unassembled WGS sequence"/>
</dbReference>
<keyword evidence="11" id="KW-0539">Nucleus</keyword>
<keyword evidence="9" id="KW-0496">Mitochondrion</keyword>
<dbReference type="InterPro" id="IPR016130">
    <property type="entry name" value="Tyr_Pase_AS"/>
</dbReference>
<dbReference type="InterPro" id="IPR020422">
    <property type="entry name" value="TYR_PHOSPHATASE_DUAL_dom"/>
</dbReference>
<name>A0ABN9CD21_9NEOB</name>
<evidence type="ECO:0008006" key="18">
    <source>
        <dbReference type="Google" id="ProtNLM"/>
    </source>
</evidence>
<keyword evidence="17" id="KW-1185">Reference proteome</keyword>
<dbReference type="Pfam" id="PF00782">
    <property type="entry name" value="DSPc"/>
    <property type="match status" value="1"/>
</dbReference>
<evidence type="ECO:0000259" key="15">
    <source>
        <dbReference type="PROSITE" id="PS50056"/>
    </source>
</evidence>
<reference evidence="16" key="1">
    <citation type="submission" date="2023-05" db="EMBL/GenBank/DDBJ databases">
        <authorList>
            <person name="Stuckert A."/>
        </authorList>
    </citation>
    <scope>NUCLEOTIDE SEQUENCE</scope>
</reference>
<evidence type="ECO:0000256" key="12">
    <source>
        <dbReference type="ARBA" id="ARBA00047761"/>
    </source>
</evidence>
<dbReference type="PROSITE" id="PS50054">
    <property type="entry name" value="TYR_PHOSPHATASE_DUAL"/>
    <property type="match status" value="1"/>
</dbReference>
<evidence type="ECO:0000256" key="3">
    <source>
        <dbReference type="ARBA" id="ARBA00004637"/>
    </source>
</evidence>
<comment type="subcellular location">
    <subcellularLocation>
        <location evidence="2">Cytoplasm</location>
    </subcellularLocation>
    <subcellularLocation>
        <location evidence="3">Mitochondrion inner membrane</location>
        <topology evidence="3">Peripheral membrane protein</topology>
    </subcellularLocation>
    <subcellularLocation>
        <location evidence="1">Nucleus</location>
    </subcellularLocation>
</comment>
<dbReference type="SMART" id="SM00195">
    <property type="entry name" value="DSPc"/>
    <property type="match status" value="1"/>
</dbReference>
<comment type="caution">
    <text evidence="16">The sequence shown here is derived from an EMBL/GenBank/DDBJ whole genome shotgun (WGS) entry which is preliminary data.</text>
</comment>
<evidence type="ECO:0000256" key="13">
    <source>
        <dbReference type="ARBA" id="ARBA00048336"/>
    </source>
</evidence>
<comment type="catalytic activity">
    <reaction evidence="13">
        <text>O-phospho-L-threonyl-[protein] + H2O = L-threonyl-[protein] + phosphate</text>
        <dbReference type="Rhea" id="RHEA:47004"/>
        <dbReference type="Rhea" id="RHEA-COMP:11060"/>
        <dbReference type="Rhea" id="RHEA-COMP:11605"/>
        <dbReference type="ChEBI" id="CHEBI:15377"/>
        <dbReference type="ChEBI" id="CHEBI:30013"/>
        <dbReference type="ChEBI" id="CHEBI:43474"/>
        <dbReference type="ChEBI" id="CHEBI:61977"/>
        <dbReference type="EC" id="3.1.3.16"/>
    </reaction>
</comment>
<evidence type="ECO:0000256" key="7">
    <source>
        <dbReference type="ARBA" id="ARBA00022801"/>
    </source>
</evidence>
<dbReference type="PANTHER" id="PTHR46495">
    <property type="entry name" value="DUAL SPECIFICITY PROTEIN PHOSPHATASE 21"/>
    <property type="match status" value="1"/>
</dbReference>
<evidence type="ECO:0000256" key="11">
    <source>
        <dbReference type="ARBA" id="ARBA00023242"/>
    </source>
</evidence>
<dbReference type="InterPro" id="IPR000387">
    <property type="entry name" value="Tyr_Pase_dom"/>
</dbReference>
<dbReference type="PROSITE" id="PS00383">
    <property type="entry name" value="TYR_PHOSPHATASE_1"/>
    <property type="match status" value="1"/>
</dbReference>
<evidence type="ECO:0000313" key="16">
    <source>
        <dbReference type="EMBL" id="CAI9557979.1"/>
    </source>
</evidence>
<dbReference type="PRINTS" id="PR01908">
    <property type="entry name" value="ADSPHPHTASE"/>
</dbReference>
<dbReference type="InterPro" id="IPR029021">
    <property type="entry name" value="Prot-tyrosine_phosphatase-like"/>
</dbReference>
<keyword evidence="5" id="KW-0963">Cytoplasm</keyword>
<dbReference type="PANTHER" id="PTHR46495:SF1">
    <property type="entry name" value="DUAL SPECIFICITY PHOSPHATASE 21"/>
    <property type="match status" value="1"/>
</dbReference>
<evidence type="ECO:0000256" key="2">
    <source>
        <dbReference type="ARBA" id="ARBA00004496"/>
    </source>
</evidence>
<evidence type="ECO:0000256" key="6">
    <source>
        <dbReference type="ARBA" id="ARBA00022792"/>
    </source>
</evidence>
<dbReference type="PRINTS" id="PR01910">
    <property type="entry name" value="ADSPHPHTASEB"/>
</dbReference>
<keyword evidence="7" id="KW-0378">Hydrolase</keyword>